<evidence type="ECO:0000256" key="5">
    <source>
        <dbReference type="ARBA" id="ARBA00022694"/>
    </source>
</evidence>
<accession>S7ZJ82</accession>
<comment type="similarity">
    <text evidence="2 8">Belongs to the CGI121/TPRKB family.</text>
</comment>
<dbReference type="InterPro" id="IPR036504">
    <property type="entry name" value="CGI121/TPRKB_sf"/>
</dbReference>
<keyword evidence="6 8" id="KW-0539">Nucleus</keyword>
<dbReference type="Proteomes" id="UP000019376">
    <property type="component" value="Unassembled WGS sequence"/>
</dbReference>
<evidence type="ECO:0000256" key="7">
    <source>
        <dbReference type="ARBA" id="ARBA00025043"/>
    </source>
</evidence>
<dbReference type="InterPro" id="IPR013926">
    <property type="entry name" value="CGI121/TPRKB"/>
</dbReference>
<dbReference type="GO" id="GO:0000408">
    <property type="term" value="C:EKC/KEOPS complex"/>
    <property type="evidence" value="ECO:0007669"/>
    <property type="project" value="TreeGrafter"/>
</dbReference>
<protein>
    <recommendedName>
        <fullName evidence="4">EKC/KEOPS complex subunit CGI121</fullName>
    </recommendedName>
    <alternativeName>
        <fullName evidence="3">EKC/KEOPS complex subunit cgi121</fullName>
    </alternativeName>
</protein>
<evidence type="ECO:0000256" key="6">
    <source>
        <dbReference type="ARBA" id="ARBA00023242"/>
    </source>
</evidence>
<sequence>MESKLETINLPHLPSSLPIHVALFRDVKNSAFLRQQLLAGNADFEYAMVDASLVLSRAHALAAVFRAMNDYLNNRLKSHNVHSEIVFSFNPTNNIAESFRKLGISDSTTDLLIIKVAVSPEITRDSVATHLESGVEGTQVPFNDLTLSEIHDINKIKKLYKLGALPSPMSKSDPSQPLPSEADKRLENSILGAIALRGS</sequence>
<dbReference type="eggNOG" id="KOG4066">
    <property type="taxonomic scope" value="Eukaryota"/>
</dbReference>
<dbReference type="AlphaFoldDB" id="S7ZJ82"/>
<evidence type="ECO:0000313" key="9">
    <source>
        <dbReference type="EMBL" id="EPS30324.1"/>
    </source>
</evidence>
<evidence type="ECO:0000256" key="2">
    <source>
        <dbReference type="ARBA" id="ARBA00005546"/>
    </source>
</evidence>
<evidence type="ECO:0000256" key="3">
    <source>
        <dbReference type="ARBA" id="ARBA00015316"/>
    </source>
</evidence>
<dbReference type="GO" id="GO:0005634">
    <property type="term" value="C:nucleus"/>
    <property type="evidence" value="ECO:0007669"/>
    <property type="project" value="UniProtKB-SubCell"/>
</dbReference>
<dbReference type="SUPFAM" id="SSF143870">
    <property type="entry name" value="PF0523-like"/>
    <property type="match status" value="1"/>
</dbReference>
<dbReference type="EMBL" id="KB644412">
    <property type="protein sequence ID" value="EPS30324.1"/>
    <property type="molecule type" value="Genomic_DNA"/>
</dbReference>
<dbReference type="PhylomeDB" id="S7ZJ82"/>
<evidence type="ECO:0000256" key="4">
    <source>
        <dbReference type="ARBA" id="ARBA00016009"/>
    </source>
</evidence>
<keyword evidence="10" id="KW-1185">Reference proteome</keyword>
<evidence type="ECO:0000256" key="1">
    <source>
        <dbReference type="ARBA" id="ARBA00004123"/>
    </source>
</evidence>
<comment type="function">
    <text evidence="7">Component of the EKC/KEOPS complex that is required for the formation of a threonylcarbamoyl group on adenosine at position 37 (t(6)A37) in tRNAs that read codons beginning with adenine. The complex is probably involved in the transfer of the threonylcarbamoyl moiety of threonylcarbamoyl-AMP (TC-AMP) to the N6 group of A37. CGI121 acts as an allosteric effector that regulates the t(6)A activity of the complex. The EKC/KEOPS complex also promotes both telomere uncapping and telomere elongation. The complex is required for efficient recruitment of transcriptional coactivators. CGI121 is not required for tRNA modification.</text>
</comment>
<dbReference type="Pfam" id="PF08617">
    <property type="entry name" value="CGI-121"/>
    <property type="match status" value="1"/>
</dbReference>
<name>S7ZJ82_PENO1</name>
<dbReference type="OrthoDB" id="329139at2759"/>
<gene>
    <name evidence="9" type="ORF">PDE_05275</name>
</gene>
<dbReference type="PANTHER" id="PTHR15840:SF10">
    <property type="entry name" value="EKC_KEOPS COMPLEX SUBUNIT TPRKB"/>
    <property type="match status" value="1"/>
</dbReference>
<keyword evidence="5" id="KW-0819">tRNA processing</keyword>
<dbReference type="STRING" id="933388.S7ZJ82"/>
<dbReference type="PANTHER" id="PTHR15840">
    <property type="entry name" value="CGI-121 FAMILY MEMBER"/>
    <property type="match status" value="1"/>
</dbReference>
<dbReference type="Gene3D" id="3.30.2380.10">
    <property type="entry name" value="CGI121/TPRKB"/>
    <property type="match status" value="1"/>
</dbReference>
<dbReference type="GO" id="GO:0005829">
    <property type="term" value="C:cytosol"/>
    <property type="evidence" value="ECO:0007669"/>
    <property type="project" value="TreeGrafter"/>
</dbReference>
<dbReference type="GO" id="GO:0002949">
    <property type="term" value="P:tRNA threonylcarbamoyladenosine modification"/>
    <property type="evidence" value="ECO:0007669"/>
    <property type="project" value="TreeGrafter"/>
</dbReference>
<evidence type="ECO:0000256" key="8">
    <source>
        <dbReference type="RuleBase" id="RU004398"/>
    </source>
</evidence>
<reference evidence="9 10" key="1">
    <citation type="journal article" date="2013" name="PLoS ONE">
        <title>Genomic and secretomic analyses reveal unique features of the lignocellulolytic enzyme system of Penicillium decumbens.</title>
        <authorList>
            <person name="Liu G."/>
            <person name="Zhang L."/>
            <person name="Wei X."/>
            <person name="Zou G."/>
            <person name="Qin Y."/>
            <person name="Ma L."/>
            <person name="Li J."/>
            <person name="Zheng H."/>
            <person name="Wang S."/>
            <person name="Wang C."/>
            <person name="Xun L."/>
            <person name="Zhao G.-P."/>
            <person name="Zhou Z."/>
            <person name="Qu Y."/>
        </authorList>
    </citation>
    <scope>NUCLEOTIDE SEQUENCE [LARGE SCALE GENOMIC DNA]</scope>
    <source>
        <strain evidence="10">114-2 / CGMCC 5302</strain>
    </source>
</reference>
<evidence type="ECO:0000313" key="10">
    <source>
        <dbReference type="Proteomes" id="UP000019376"/>
    </source>
</evidence>
<organism evidence="9 10">
    <name type="scientific">Penicillium oxalicum (strain 114-2 / CGMCC 5302)</name>
    <name type="common">Penicillium decumbens</name>
    <dbReference type="NCBI Taxonomy" id="933388"/>
    <lineage>
        <taxon>Eukaryota</taxon>
        <taxon>Fungi</taxon>
        <taxon>Dikarya</taxon>
        <taxon>Ascomycota</taxon>
        <taxon>Pezizomycotina</taxon>
        <taxon>Eurotiomycetes</taxon>
        <taxon>Eurotiomycetidae</taxon>
        <taxon>Eurotiales</taxon>
        <taxon>Aspergillaceae</taxon>
        <taxon>Penicillium</taxon>
    </lineage>
</organism>
<comment type="subcellular location">
    <subcellularLocation>
        <location evidence="1">Nucleus</location>
    </subcellularLocation>
</comment>
<dbReference type="HOGENOM" id="CLU_065847_1_0_1"/>
<proteinExistence type="inferred from homology"/>